<dbReference type="InParanoid" id="A0A7X0JS70"/>
<keyword evidence="1" id="KW-0229">DNA integration</keyword>
<evidence type="ECO:0000256" key="3">
    <source>
        <dbReference type="ARBA" id="ARBA00023172"/>
    </source>
</evidence>
<dbReference type="InterPro" id="IPR050090">
    <property type="entry name" value="Tyrosine_recombinase_XerCD"/>
</dbReference>
<evidence type="ECO:0000313" key="7">
    <source>
        <dbReference type="EMBL" id="MBB6521319.1"/>
    </source>
</evidence>
<dbReference type="InterPro" id="IPR011010">
    <property type="entry name" value="DNA_brk_join_enz"/>
</dbReference>
<evidence type="ECO:0000256" key="1">
    <source>
        <dbReference type="ARBA" id="ARBA00022908"/>
    </source>
</evidence>
<dbReference type="Gene3D" id="1.10.150.130">
    <property type="match status" value="1"/>
</dbReference>
<keyword evidence="3" id="KW-0233">DNA recombination</keyword>
<dbReference type="Pfam" id="PF24624">
    <property type="entry name" value="Int_N"/>
    <property type="match status" value="1"/>
</dbReference>
<dbReference type="GO" id="GO:0003677">
    <property type="term" value="F:DNA binding"/>
    <property type="evidence" value="ECO:0007669"/>
    <property type="project" value="UniProtKB-UniRule"/>
</dbReference>
<dbReference type="PROSITE" id="PS51898">
    <property type="entry name" value="TYR_RECOMBINASE"/>
    <property type="match status" value="1"/>
</dbReference>
<evidence type="ECO:0000259" key="5">
    <source>
        <dbReference type="PROSITE" id="PS51898"/>
    </source>
</evidence>
<sequence length="291" mass="33556">MLKVQKEYDDKKAIPGFDYKLRQLVDLWYNNHGISLKDHKYRYSRLIAIIERIGNPKVSEFETADFVEYRTQRLRDVSISTVNHETRYLRAVFSELDRLGLYTGENPLRKIRTFKVPETELSYLEQDQIALLLRECDQSRNNHTGVVARICLMTGARWGEANGLKRSNLLPNAIRFVDTKNGKVRAVPVPEWLIEKIRNVSFPSPYPNLFSSCKSAFRSALDRTGIELPAGQMTHVLRHTFASHFMMNGGNILTLQRVLGHSDLKITMRYAHLAPDYMDQIVKLGLSKICI</sequence>
<dbReference type="Proteomes" id="UP000528457">
    <property type="component" value="Unassembled WGS sequence"/>
</dbReference>
<keyword evidence="8" id="KW-1185">Reference proteome</keyword>
<dbReference type="AlphaFoldDB" id="A0A7X0JS70"/>
<dbReference type="Gene3D" id="1.10.443.10">
    <property type="entry name" value="Intergrase catalytic core"/>
    <property type="match status" value="1"/>
</dbReference>
<evidence type="ECO:0000259" key="6">
    <source>
        <dbReference type="PROSITE" id="PS51900"/>
    </source>
</evidence>
<gene>
    <name evidence="7" type="ORF">HNR48_001597</name>
</gene>
<reference evidence="7 8" key="1">
    <citation type="submission" date="2020-08" db="EMBL/GenBank/DDBJ databases">
        <title>Genomic Encyclopedia of Type Strains, Phase IV (KMG-IV): sequencing the most valuable type-strain genomes for metagenomic binning, comparative biology and taxonomic classification.</title>
        <authorList>
            <person name="Goeker M."/>
        </authorList>
    </citation>
    <scope>NUCLEOTIDE SEQUENCE [LARGE SCALE GENOMIC DNA]</scope>
    <source>
        <strain evidence="7 8">DSM 22368</strain>
    </source>
</reference>
<evidence type="ECO:0000256" key="2">
    <source>
        <dbReference type="ARBA" id="ARBA00023125"/>
    </source>
</evidence>
<dbReference type="InterPro" id="IPR057084">
    <property type="entry name" value="Int_N"/>
</dbReference>
<organism evidence="7 8">
    <name type="scientific">Pseudoteredinibacter isoporae</name>
    <dbReference type="NCBI Taxonomy" id="570281"/>
    <lineage>
        <taxon>Bacteria</taxon>
        <taxon>Pseudomonadati</taxon>
        <taxon>Pseudomonadota</taxon>
        <taxon>Gammaproteobacteria</taxon>
        <taxon>Cellvibrionales</taxon>
        <taxon>Cellvibrionaceae</taxon>
        <taxon>Pseudoteredinibacter</taxon>
    </lineage>
</organism>
<name>A0A7X0JS70_9GAMM</name>
<dbReference type="InterPro" id="IPR002104">
    <property type="entry name" value="Integrase_catalytic"/>
</dbReference>
<evidence type="ECO:0000256" key="4">
    <source>
        <dbReference type="PROSITE-ProRule" id="PRU01248"/>
    </source>
</evidence>
<dbReference type="Pfam" id="PF00589">
    <property type="entry name" value="Phage_integrase"/>
    <property type="match status" value="1"/>
</dbReference>
<dbReference type="EMBL" id="JACHHT010000001">
    <property type="protein sequence ID" value="MBB6521319.1"/>
    <property type="molecule type" value="Genomic_DNA"/>
</dbReference>
<dbReference type="RefSeq" id="WP_166848837.1">
    <property type="nucleotide sequence ID" value="NZ_JAAONY010000001.1"/>
</dbReference>
<dbReference type="PANTHER" id="PTHR30349">
    <property type="entry name" value="PHAGE INTEGRASE-RELATED"/>
    <property type="match status" value="1"/>
</dbReference>
<dbReference type="SUPFAM" id="SSF56349">
    <property type="entry name" value="DNA breaking-rejoining enzymes"/>
    <property type="match status" value="1"/>
</dbReference>
<protein>
    <submittedName>
        <fullName evidence="7">Integrase</fullName>
    </submittedName>
</protein>
<proteinExistence type="predicted"/>
<accession>A0A7X0JS70</accession>
<dbReference type="GO" id="GO:0015074">
    <property type="term" value="P:DNA integration"/>
    <property type="evidence" value="ECO:0007669"/>
    <property type="project" value="UniProtKB-KW"/>
</dbReference>
<dbReference type="PROSITE" id="PS51900">
    <property type="entry name" value="CB"/>
    <property type="match status" value="1"/>
</dbReference>
<feature type="domain" description="Tyr recombinase" evidence="5">
    <location>
        <begin position="119"/>
        <end position="283"/>
    </location>
</feature>
<dbReference type="PANTHER" id="PTHR30349:SF93">
    <property type="entry name" value="FELS-2 PROPHAGE PROTEIN"/>
    <property type="match status" value="1"/>
</dbReference>
<dbReference type="CDD" id="cd00796">
    <property type="entry name" value="INT_Rci_Hp1_C"/>
    <property type="match status" value="1"/>
</dbReference>
<evidence type="ECO:0000313" key="8">
    <source>
        <dbReference type="Proteomes" id="UP000528457"/>
    </source>
</evidence>
<dbReference type="InterPro" id="IPR044068">
    <property type="entry name" value="CB"/>
</dbReference>
<dbReference type="InterPro" id="IPR013762">
    <property type="entry name" value="Integrase-like_cat_sf"/>
</dbReference>
<dbReference type="InterPro" id="IPR010998">
    <property type="entry name" value="Integrase_recombinase_N"/>
</dbReference>
<dbReference type="GO" id="GO:0006310">
    <property type="term" value="P:DNA recombination"/>
    <property type="evidence" value="ECO:0007669"/>
    <property type="project" value="UniProtKB-KW"/>
</dbReference>
<comment type="caution">
    <text evidence="7">The sequence shown here is derived from an EMBL/GenBank/DDBJ whole genome shotgun (WGS) entry which is preliminary data.</text>
</comment>
<keyword evidence="2 4" id="KW-0238">DNA-binding</keyword>
<feature type="domain" description="Core-binding (CB)" evidence="6">
    <location>
        <begin position="19"/>
        <end position="97"/>
    </location>
</feature>